<dbReference type="SUPFAM" id="SSF49785">
    <property type="entry name" value="Galactose-binding domain-like"/>
    <property type="match status" value="1"/>
</dbReference>
<dbReference type="InterPro" id="IPR029787">
    <property type="entry name" value="Nucleotide_cyclase"/>
</dbReference>
<comment type="catalytic activity">
    <reaction evidence="2">
        <text>2 GTP = 3',3'-c-di-GMP + 2 diphosphate</text>
        <dbReference type="Rhea" id="RHEA:24898"/>
        <dbReference type="ChEBI" id="CHEBI:33019"/>
        <dbReference type="ChEBI" id="CHEBI:37565"/>
        <dbReference type="ChEBI" id="CHEBI:58805"/>
        <dbReference type="EC" id="2.7.7.65"/>
    </reaction>
</comment>
<feature type="region of interest" description="Disordered" evidence="3">
    <location>
        <begin position="428"/>
        <end position="456"/>
    </location>
</feature>
<comment type="caution">
    <text evidence="5">The sequence shown here is derived from an EMBL/GenBank/DDBJ whole genome shotgun (WGS) entry which is preliminary data.</text>
</comment>
<dbReference type="Proteomes" id="UP000543030">
    <property type="component" value="Unassembled WGS sequence"/>
</dbReference>
<evidence type="ECO:0000256" key="1">
    <source>
        <dbReference type="ARBA" id="ARBA00012528"/>
    </source>
</evidence>
<evidence type="ECO:0000256" key="3">
    <source>
        <dbReference type="SAM" id="MobiDB-lite"/>
    </source>
</evidence>
<proteinExistence type="predicted"/>
<gene>
    <name evidence="5" type="ORF">HNQ50_003587</name>
</gene>
<dbReference type="PANTHER" id="PTHR45138:SF9">
    <property type="entry name" value="DIGUANYLATE CYCLASE DGCM-RELATED"/>
    <property type="match status" value="1"/>
</dbReference>
<dbReference type="RefSeq" id="WP_184102492.1">
    <property type="nucleotide sequence ID" value="NZ_JACHHN010000008.1"/>
</dbReference>
<keyword evidence="6" id="KW-1185">Reference proteome</keyword>
<dbReference type="Pfam" id="PF00990">
    <property type="entry name" value="GGDEF"/>
    <property type="match status" value="1"/>
</dbReference>
<organism evidence="5 6">
    <name type="scientific">Silvimonas terrae</name>
    <dbReference type="NCBI Taxonomy" id="300266"/>
    <lineage>
        <taxon>Bacteria</taxon>
        <taxon>Pseudomonadati</taxon>
        <taxon>Pseudomonadota</taxon>
        <taxon>Betaproteobacteria</taxon>
        <taxon>Neisseriales</taxon>
        <taxon>Chitinibacteraceae</taxon>
        <taxon>Silvimonas</taxon>
    </lineage>
</organism>
<dbReference type="PROSITE" id="PS50887">
    <property type="entry name" value="GGDEF"/>
    <property type="match status" value="1"/>
</dbReference>
<dbReference type="EMBL" id="JACHHN010000008">
    <property type="protein sequence ID" value="MBB5192833.1"/>
    <property type="molecule type" value="Genomic_DNA"/>
</dbReference>
<name>A0A840RKV7_9NEIS</name>
<dbReference type="SUPFAM" id="SSF55073">
    <property type="entry name" value="Nucleotide cyclase"/>
    <property type="match status" value="1"/>
</dbReference>
<dbReference type="AlphaFoldDB" id="A0A840RKV7"/>
<protein>
    <recommendedName>
        <fullName evidence="1">diguanylate cyclase</fullName>
        <ecNumber evidence="1">2.7.7.65</ecNumber>
    </recommendedName>
</protein>
<evidence type="ECO:0000259" key="4">
    <source>
        <dbReference type="PROSITE" id="PS50887"/>
    </source>
</evidence>
<dbReference type="SMART" id="SM00267">
    <property type="entry name" value="GGDEF"/>
    <property type="match status" value="1"/>
</dbReference>
<dbReference type="InterPro" id="IPR050469">
    <property type="entry name" value="Diguanylate_Cyclase"/>
</dbReference>
<dbReference type="InterPro" id="IPR043128">
    <property type="entry name" value="Rev_trsase/Diguanyl_cyclase"/>
</dbReference>
<accession>A0A840RKV7</accession>
<sequence length="456" mass="51422">MSLSAFHRLGMLVMLLLSVGLLAWQTWGMDRVLYIDARSGYPISVVSDGDGQKDPTGYSRASYHPDGHRMRMNCTLTTRYDWPYCELDVTLAKAPDGIDLADYDRVEIKLDYQGPGRRQVRFVARNFDPAYSKVETPETWKNNLVSFTPKAGGEEVSIPFDLFSVAEWWLDDHHIPLLQSAVDLHRVPMISLTTAGFKEPGEHQISIDYIAFHGKWISREKLATLLVLCWILLSAIALIQDQARLNQSLSESRQREHALRDLADTLHLEKIQISEQAQRDPLTGIRNRAGVLEELLRASEHARHSGKPLAMVFVDIDHFKEVNDTHGHEVGDMVLKQFAQLLGTQIRSGDYLVRWGGEELVLFFPNAALDTATSRAERMRQSVTEVIWPAGMRITASFGVTVMGMDEQISQFIRRADDALYEAKRTGRNRVVSKAPGDSMSVGRTPKTTDGEDQET</sequence>
<dbReference type="GO" id="GO:0052621">
    <property type="term" value="F:diguanylate cyclase activity"/>
    <property type="evidence" value="ECO:0007669"/>
    <property type="project" value="UniProtKB-EC"/>
</dbReference>
<feature type="domain" description="GGDEF" evidence="4">
    <location>
        <begin position="307"/>
        <end position="436"/>
    </location>
</feature>
<dbReference type="NCBIfam" id="TIGR00254">
    <property type="entry name" value="GGDEF"/>
    <property type="match status" value="1"/>
</dbReference>
<dbReference type="Gene3D" id="3.30.70.270">
    <property type="match status" value="1"/>
</dbReference>
<dbReference type="PANTHER" id="PTHR45138">
    <property type="entry name" value="REGULATORY COMPONENTS OF SENSORY TRANSDUCTION SYSTEM"/>
    <property type="match status" value="1"/>
</dbReference>
<dbReference type="FunFam" id="3.30.70.270:FF:000001">
    <property type="entry name" value="Diguanylate cyclase domain protein"/>
    <property type="match status" value="1"/>
</dbReference>
<evidence type="ECO:0000256" key="2">
    <source>
        <dbReference type="ARBA" id="ARBA00034247"/>
    </source>
</evidence>
<dbReference type="InterPro" id="IPR000160">
    <property type="entry name" value="GGDEF_dom"/>
</dbReference>
<dbReference type="EC" id="2.7.7.65" evidence="1"/>
<dbReference type="CDD" id="cd01949">
    <property type="entry name" value="GGDEF"/>
    <property type="match status" value="1"/>
</dbReference>
<reference evidence="5 6" key="1">
    <citation type="submission" date="2020-08" db="EMBL/GenBank/DDBJ databases">
        <title>Genomic Encyclopedia of Type Strains, Phase IV (KMG-IV): sequencing the most valuable type-strain genomes for metagenomic binning, comparative biology and taxonomic classification.</title>
        <authorList>
            <person name="Goeker M."/>
        </authorList>
    </citation>
    <scope>NUCLEOTIDE SEQUENCE [LARGE SCALE GENOMIC DNA]</scope>
    <source>
        <strain evidence="5 6">DSM 18233</strain>
    </source>
</reference>
<evidence type="ECO:0000313" key="6">
    <source>
        <dbReference type="Proteomes" id="UP000543030"/>
    </source>
</evidence>
<dbReference type="InterPro" id="IPR008979">
    <property type="entry name" value="Galactose-bd-like_sf"/>
</dbReference>
<evidence type="ECO:0000313" key="5">
    <source>
        <dbReference type="EMBL" id="MBB5192833.1"/>
    </source>
</evidence>